<sequence>MDEGAQKRKEQESGMALSPAQLTFKDVFLDFTPEEWECLDPAQRTLYQDVMEETLRNLLSVGDKGSILGLGRSYMSQSSYTCVPQLRASTLEPGSCKC</sequence>
<dbReference type="Ensembl" id="ENSOART00020073444.1">
    <property type="protein sequence ID" value="ENSOARP00020036077.1"/>
    <property type="gene ID" value="ENSOARG00020037962.1"/>
</dbReference>
<name>A0AC11CXQ9_SHEEP</name>
<reference evidence="1" key="3">
    <citation type="submission" date="2025-09" db="UniProtKB">
        <authorList>
            <consortium name="Ensembl"/>
        </authorList>
    </citation>
    <scope>IDENTIFICATION</scope>
</reference>
<accession>A0AC11CXQ9</accession>
<protein>
    <submittedName>
        <fullName evidence="1">Uncharacterized protein</fullName>
    </submittedName>
</protein>
<organism evidence="1">
    <name type="scientific">Ovis aries</name>
    <name type="common">Sheep</name>
    <dbReference type="NCBI Taxonomy" id="9940"/>
    <lineage>
        <taxon>Eukaryota</taxon>
        <taxon>Metazoa</taxon>
        <taxon>Chordata</taxon>
        <taxon>Craniata</taxon>
        <taxon>Vertebrata</taxon>
        <taxon>Euteleostomi</taxon>
        <taxon>Mammalia</taxon>
        <taxon>Eutheria</taxon>
        <taxon>Laurasiatheria</taxon>
        <taxon>Artiodactyla</taxon>
        <taxon>Ruminantia</taxon>
        <taxon>Pecora</taxon>
        <taxon>Bovidae</taxon>
        <taxon>Caprinae</taxon>
        <taxon>Ovis</taxon>
    </lineage>
</organism>
<reference evidence="1" key="2">
    <citation type="submission" date="2025-08" db="UniProtKB">
        <authorList>
            <consortium name="Ensembl"/>
        </authorList>
    </citation>
    <scope>IDENTIFICATION</scope>
</reference>
<reference evidence="1" key="1">
    <citation type="submission" date="2020-11" db="EMBL/GenBank/DDBJ databases">
        <authorList>
            <person name="Davenport K.M."/>
            <person name="Bickhart D.M."/>
            <person name="Smith T.P.L."/>
            <person name="Murdoch B.M."/>
            <person name="Rosen B.D."/>
        </authorList>
    </citation>
    <scope>NUCLEOTIDE SEQUENCE [LARGE SCALE GENOMIC DNA]</scope>
    <source>
        <strain evidence="1">OAR_USU_Benz2616</strain>
    </source>
</reference>
<evidence type="ECO:0000313" key="1">
    <source>
        <dbReference type="Ensembl" id="ENSOARP00020036077.1"/>
    </source>
</evidence>
<proteinExistence type="predicted"/>